<dbReference type="EMBL" id="CP061799">
    <property type="protein sequence ID" value="QTA81504.1"/>
    <property type="molecule type" value="Genomic_DNA"/>
</dbReference>
<accession>A0A975BA49</accession>
<evidence type="ECO:0000313" key="1">
    <source>
        <dbReference type="EMBL" id="QTA81504.1"/>
    </source>
</evidence>
<name>A0A975BA49_9BACT</name>
<reference evidence="1" key="1">
    <citation type="journal article" date="2021" name="Microb. Physiol.">
        <title>Proteogenomic Insights into the Physiology of Marine, Sulfate-Reducing, Filamentous Desulfonema limicola and Desulfonema magnum.</title>
        <authorList>
            <person name="Schnaars V."/>
            <person name="Wohlbrand L."/>
            <person name="Scheve S."/>
            <person name="Hinrichs C."/>
            <person name="Reinhardt R."/>
            <person name="Rabus R."/>
        </authorList>
    </citation>
    <scope>NUCLEOTIDE SEQUENCE</scope>
    <source>
        <strain evidence="1">5ac10</strain>
    </source>
</reference>
<keyword evidence="2" id="KW-1185">Reference proteome</keyword>
<protein>
    <submittedName>
        <fullName evidence="1">Uncharacterized protein</fullName>
    </submittedName>
</protein>
<gene>
    <name evidence="1" type="ORF">dnl_38410</name>
</gene>
<organism evidence="1 2">
    <name type="scientific">Desulfonema limicola</name>
    <dbReference type="NCBI Taxonomy" id="45656"/>
    <lineage>
        <taxon>Bacteria</taxon>
        <taxon>Pseudomonadati</taxon>
        <taxon>Thermodesulfobacteriota</taxon>
        <taxon>Desulfobacteria</taxon>
        <taxon>Desulfobacterales</taxon>
        <taxon>Desulfococcaceae</taxon>
        <taxon>Desulfonema</taxon>
    </lineage>
</organism>
<sequence length="48" mass="5972">MKKGNKFDIRHKETLTLFLREYFELFFPDLAHELQKFPRGRKERFLCP</sequence>
<evidence type="ECO:0000313" key="2">
    <source>
        <dbReference type="Proteomes" id="UP000663720"/>
    </source>
</evidence>
<dbReference type="AlphaFoldDB" id="A0A975BA49"/>
<proteinExistence type="predicted"/>
<dbReference type="KEGG" id="dli:dnl_38410"/>
<dbReference type="Proteomes" id="UP000663720">
    <property type="component" value="Chromosome"/>
</dbReference>